<dbReference type="PANTHER" id="PTHR39730:SF1">
    <property type="entry name" value="ENDOGLUCANASE 1"/>
    <property type="match status" value="1"/>
</dbReference>
<evidence type="ECO:0000256" key="9">
    <source>
        <dbReference type="PROSITE-ProRule" id="PRU10069"/>
    </source>
</evidence>
<evidence type="ECO:0000313" key="13">
    <source>
        <dbReference type="Proteomes" id="UP000199400"/>
    </source>
</evidence>
<keyword evidence="13" id="KW-1185">Reference proteome</keyword>
<reference evidence="13" key="1">
    <citation type="submission" date="2016-10" db="EMBL/GenBank/DDBJ databases">
        <authorList>
            <person name="Varghese N."/>
            <person name="Submissions S."/>
        </authorList>
    </citation>
    <scope>NUCLEOTIDE SEQUENCE [LARGE SCALE GENOMIC DNA]</scope>
    <source>
        <strain evidence="13">ATCC 25963</strain>
    </source>
</reference>
<protein>
    <recommendedName>
        <fullName evidence="3 9">Cellulase</fullName>
        <ecNumber evidence="3 9">3.2.1.4</ecNumber>
    </recommendedName>
</protein>
<feature type="domain" description="Glycosyl hydrolases family 45 active site" evidence="11">
    <location>
        <begin position="128"/>
        <end position="139"/>
    </location>
</feature>
<keyword evidence="4 12" id="KW-0378">Hydrolase</keyword>
<dbReference type="GO" id="GO:0030245">
    <property type="term" value="P:cellulose catabolic process"/>
    <property type="evidence" value="ECO:0007669"/>
    <property type="project" value="UniProtKB-KW"/>
</dbReference>
<gene>
    <name evidence="12" type="ORF">SAMN02745121_05136</name>
</gene>
<feature type="active site" description="Nucleophile" evidence="9">
    <location>
        <position position="133"/>
    </location>
</feature>
<proteinExistence type="inferred from homology"/>
<sequence>MRTNHAWALLSGWLIACPGGGEVTGTAATTGDNPGSASEASGVGSTAATEAPTTGSSSATSNGTTNPGTTSPGTTSPATTSPGTSSPGTTTEADTTGATATTDPNTSDSTTGAVDPPPLDGTACQGYATRYWDCCKAHCGWQGNVNPATEPLQSCDKSDNSLGAAYDVVSSCQSPAENSAFTCYSGAPWAVSDTLAYGFAAVPAQGDICGRCYQLDFDGTGHYNAQDPGSVALANKTMIVQATNIGHDVAGGQFDILTPGGGVGLFDACSYQWDVDTSELGATYGGFMTYCQQQGGDHEQQKQCVLARCAAVFDEPGMAELLAGCEWYVHWYEAADNPNLHYQEVACPPQLVAISGIDRGPLADIQACKGGGGSCSQEEMDDCDCGWTNGGQNCGQDDGSCCWTACCGR</sequence>
<dbReference type="RefSeq" id="WP_245913943.1">
    <property type="nucleotide sequence ID" value="NZ_FOMX01000017.1"/>
</dbReference>
<evidence type="ECO:0000256" key="7">
    <source>
        <dbReference type="ARBA" id="ARBA00023295"/>
    </source>
</evidence>
<evidence type="ECO:0000256" key="8">
    <source>
        <dbReference type="ARBA" id="ARBA00023326"/>
    </source>
</evidence>
<evidence type="ECO:0000256" key="5">
    <source>
        <dbReference type="ARBA" id="ARBA00023001"/>
    </source>
</evidence>
<dbReference type="PROSITE" id="PS01140">
    <property type="entry name" value="GLYCOSYL_HYDROL_F45"/>
    <property type="match status" value="1"/>
</dbReference>
<dbReference type="Gene3D" id="2.40.40.10">
    <property type="entry name" value="RlpA-like domain"/>
    <property type="match status" value="1"/>
</dbReference>
<dbReference type="InterPro" id="IPR036908">
    <property type="entry name" value="RlpA-like_sf"/>
</dbReference>
<evidence type="ECO:0000256" key="10">
    <source>
        <dbReference type="SAM" id="MobiDB-lite"/>
    </source>
</evidence>
<dbReference type="Proteomes" id="UP000199400">
    <property type="component" value="Unassembled WGS sequence"/>
</dbReference>
<evidence type="ECO:0000256" key="4">
    <source>
        <dbReference type="ARBA" id="ARBA00022801"/>
    </source>
</evidence>
<keyword evidence="8" id="KW-0624">Polysaccharide degradation</keyword>
<dbReference type="Pfam" id="PF02015">
    <property type="entry name" value="Glyco_hydro_45"/>
    <property type="match status" value="1"/>
</dbReference>
<dbReference type="PROSITE" id="PS51257">
    <property type="entry name" value="PROKAR_LIPOPROTEIN"/>
    <property type="match status" value="1"/>
</dbReference>
<dbReference type="EC" id="3.2.1.4" evidence="3 9"/>
<dbReference type="InterPro" id="IPR000334">
    <property type="entry name" value="Glyco_hydro_45"/>
</dbReference>
<comment type="similarity">
    <text evidence="2">Belongs to the glycosyl hydrolase 45 (cellulase K) family.</text>
</comment>
<evidence type="ECO:0000313" key="12">
    <source>
        <dbReference type="EMBL" id="SFE67517.1"/>
    </source>
</evidence>
<accession>A0A1I2CGN8</accession>
<organism evidence="12 13">
    <name type="scientific">Nannocystis exedens</name>
    <dbReference type="NCBI Taxonomy" id="54"/>
    <lineage>
        <taxon>Bacteria</taxon>
        <taxon>Pseudomonadati</taxon>
        <taxon>Myxococcota</taxon>
        <taxon>Polyangia</taxon>
        <taxon>Nannocystales</taxon>
        <taxon>Nannocystaceae</taxon>
        <taxon>Nannocystis</taxon>
    </lineage>
</organism>
<keyword evidence="6" id="KW-0119">Carbohydrate metabolism</keyword>
<dbReference type="InterPro" id="IPR052288">
    <property type="entry name" value="GH45_Enzymes"/>
</dbReference>
<dbReference type="EMBL" id="FOMX01000017">
    <property type="protein sequence ID" value="SFE67517.1"/>
    <property type="molecule type" value="Genomic_DNA"/>
</dbReference>
<comment type="catalytic activity">
    <reaction evidence="1 9">
        <text>Endohydrolysis of (1-&gt;4)-beta-D-glucosidic linkages in cellulose, lichenin and cereal beta-D-glucans.</text>
        <dbReference type="EC" id="3.2.1.4"/>
    </reaction>
</comment>
<evidence type="ECO:0000259" key="11">
    <source>
        <dbReference type="PROSITE" id="PS01140"/>
    </source>
</evidence>
<feature type="region of interest" description="Disordered" evidence="10">
    <location>
        <begin position="25"/>
        <end position="119"/>
    </location>
</feature>
<name>A0A1I2CGN8_9BACT</name>
<evidence type="ECO:0000256" key="6">
    <source>
        <dbReference type="ARBA" id="ARBA00023277"/>
    </source>
</evidence>
<dbReference type="AlphaFoldDB" id="A0A1I2CGN8"/>
<dbReference type="STRING" id="54.SAMN02745121_05136"/>
<dbReference type="GO" id="GO:0008810">
    <property type="term" value="F:cellulase activity"/>
    <property type="evidence" value="ECO:0007669"/>
    <property type="project" value="UniProtKB-EC"/>
</dbReference>
<keyword evidence="5" id="KW-0136">Cellulose degradation</keyword>
<evidence type="ECO:0000256" key="2">
    <source>
        <dbReference type="ARBA" id="ARBA00007793"/>
    </source>
</evidence>
<feature type="compositionally biased region" description="Low complexity" evidence="10">
    <location>
        <begin position="45"/>
        <end position="107"/>
    </location>
</feature>
<evidence type="ECO:0000256" key="1">
    <source>
        <dbReference type="ARBA" id="ARBA00000966"/>
    </source>
</evidence>
<dbReference type="PANTHER" id="PTHR39730">
    <property type="entry name" value="ENDOGLUCANASE 1"/>
    <property type="match status" value="1"/>
</dbReference>
<dbReference type="SUPFAM" id="SSF50685">
    <property type="entry name" value="Barwin-like endoglucanases"/>
    <property type="match status" value="1"/>
</dbReference>
<evidence type="ECO:0000256" key="3">
    <source>
        <dbReference type="ARBA" id="ARBA00012601"/>
    </source>
</evidence>
<keyword evidence="7" id="KW-0326">Glycosidase</keyword>